<dbReference type="RefSeq" id="WP_225404515.1">
    <property type="nucleotide sequence ID" value="NZ_JAYJJR010000001.1"/>
</dbReference>
<organism evidence="3 4">
    <name type="scientific">[Mycobacterium] crassicus</name>
    <dbReference type="NCBI Taxonomy" id="2872309"/>
    <lineage>
        <taxon>Bacteria</taxon>
        <taxon>Bacillati</taxon>
        <taxon>Actinomycetota</taxon>
        <taxon>Actinomycetes</taxon>
        <taxon>Mycobacteriales</taxon>
        <taxon>Mycobacteriaceae</taxon>
        <taxon>Mycolicibacter</taxon>
    </lineage>
</organism>
<dbReference type="EMBL" id="JAYJJR010000001">
    <property type="protein sequence ID" value="MEB3019945.1"/>
    <property type="molecule type" value="Genomic_DNA"/>
</dbReference>
<dbReference type="InterPro" id="IPR007969">
    <property type="entry name" value="DUF732"/>
</dbReference>
<feature type="domain" description="DUF732" evidence="2">
    <location>
        <begin position="69"/>
        <end position="115"/>
    </location>
</feature>
<dbReference type="Proteomes" id="UP001299596">
    <property type="component" value="Unassembled WGS sequence"/>
</dbReference>
<reference evidence="3 4" key="1">
    <citation type="submission" date="2023-12" db="EMBL/GenBank/DDBJ databases">
        <title>Description of new species of Mycobacterium terrae complex isolated from sewage at the Sao Paulo Zoological Park Foundation in Brazil.</title>
        <authorList>
            <person name="Romagnoli C.L."/>
            <person name="Conceicao E.C."/>
            <person name="Machado E."/>
            <person name="Barreto L.B.P.F."/>
            <person name="Sharma A."/>
            <person name="Silva N.M."/>
            <person name="Marques L.E."/>
            <person name="Juliana M.A."/>
            <person name="Lourenco M.C.S."/>
            <person name="Digiampietri L.A."/>
            <person name="Suffys P.N."/>
            <person name="Viana-Niero C."/>
        </authorList>
    </citation>
    <scope>NUCLEOTIDE SEQUENCE [LARGE SCALE GENOMIC DNA]</scope>
    <source>
        <strain evidence="3 4">MYC098</strain>
    </source>
</reference>
<name>A0ABU5XCD4_9MYCO</name>
<accession>A0ABU5XCD4</accession>
<evidence type="ECO:0000313" key="4">
    <source>
        <dbReference type="Proteomes" id="UP001299596"/>
    </source>
</evidence>
<comment type="caution">
    <text evidence="3">The sequence shown here is derived from an EMBL/GenBank/DDBJ whole genome shotgun (WGS) entry which is preliminary data.</text>
</comment>
<protein>
    <submittedName>
        <fullName evidence="3">DUF732 domain-containing protein</fullName>
    </submittedName>
</protein>
<evidence type="ECO:0000259" key="2">
    <source>
        <dbReference type="Pfam" id="PF05305"/>
    </source>
</evidence>
<proteinExistence type="predicted"/>
<feature type="region of interest" description="Disordered" evidence="1">
    <location>
        <begin position="23"/>
        <end position="66"/>
    </location>
</feature>
<dbReference type="Pfam" id="PF05305">
    <property type="entry name" value="DUF732"/>
    <property type="match status" value="1"/>
</dbReference>
<gene>
    <name evidence="3" type="ORF">K6T79_02665</name>
</gene>
<evidence type="ECO:0000313" key="3">
    <source>
        <dbReference type="EMBL" id="MEB3019945.1"/>
    </source>
</evidence>
<sequence>MSITVTVLLPTCMVWRSPPRYESPRCSTVAAPADPGKSAQGEIDASQTPGRAGAQHRGCPASGAASPHETFLNALRGAGLKFRQPDQVVTAGRTLCDLADSEKADDEIMATLMKCNEMKHNDNLSNARQYVHGYRLPGVLPPVHAPGRRTVGSLSPKIETAATAVEFLVERHTLSR</sequence>
<evidence type="ECO:0000256" key="1">
    <source>
        <dbReference type="SAM" id="MobiDB-lite"/>
    </source>
</evidence>
<keyword evidence="4" id="KW-1185">Reference proteome</keyword>